<gene>
    <name evidence="2" type="ORF">BST43_26440</name>
</gene>
<evidence type="ECO:0000259" key="1">
    <source>
        <dbReference type="Pfam" id="PF13640"/>
    </source>
</evidence>
<sequence>MDELIAHRYWVRRLKPFPHVAVQNVFNQVFYDTLEDHYRRIAAVETKFNTRTPGYDASMALIRDNLDGPLSVFTSREWHDIVADVAGVSCTGDVSASLHRHHPGGNAGWPHNDLNPGWFAGPTPNDTETRCEGTDGVDYRTGNRPDGVEARETVRAVAVLFYLANPPWEPEDGGETGLFASLAAGQCGDGLRVPPLNNSMVMFECTPFSWHGYAGGSRNERNCVAMWLHRPKQDVIDTFGEASIVYW</sequence>
<evidence type="ECO:0000313" key="2">
    <source>
        <dbReference type="EMBL" id="ORB46947.1"/>
    </source>
</evidence>
<dbReference type="Proteomes" id="UP000192434">
    <property type="component" value="Unassembled WGS sequence"/>
</dbReference>
<feature type="domain" description="Prolyl 4-hydroxylase alpha subunit Fe(2+) 2OG dioxygenase" evidence="1">
    <location>
        <begin position="150"/>
        <end position="229"/>
    </location>
</feature>
<organism evidence="2 3">
    <name type="scientific">Mycobacteroides saopaulense</name>
    <dbReference type="NCBI Taxonomy" id="1578165"/>
    <lineage>
        <taxon>Bacteria</taxon>
        <taxon>Bacillati</taxon>
        <taxon>Actinomycetota</taxon>
        <taxon>Actinomycetes</taxon>
        <taxon>Mycobacteriales</taxon>
        <taxon>Mycobacteriaceae</taxon>
        <taxon>Mycobacteroides</taxon>
    </lineage>
</organism>
<protein>
    <submittedName>
        <fullName evidence="2">2-oxo acid dehydrogenase</fullName>
    </submittedName>
</protein>
<dbReference type="InterPro" id="IPR044862">
    <property type="entry name" value="Pro_4_hyd_alph_FE2OG_OXY"/>
</dbReference>
<reference evidence="2 3" key="1">
    <citation type="submission" date="2016-12" db="EMBL/GenBank/DDBJ databases">
        <title>The new phylogeny of genus Mycobacterium.</title>
        <authorList>
            <person name="Tortoli E."/>
            <person name="Trovato A."/>
            <person name="Cirillo D.M."/>
        </authorList>
    </citation>
    <scope>NUCLEOTIDE SEQUENCE [LARGE SCALE GENOMIC DNA]</scope>
    <source>
        <strain evidence="2 3">CCUG 66554</strain>
    </source>
</reference>
<dbReference type="OrthoDB" id="9783171at2"/>
<comment type="caution">
    <text evidence="2">The sequence shown here is derived from an EMBL/GenBank/DDBJ whole genome shotgun (WGS) entry which is preliminary data.</text>
</comment>
<accession>A0A1X0IIS4</accession>
<dbReference type="RefSeq" id="WP_083020257.1">
    <property type="nucleotide sequence ID" value="NZ_MVII01000073.1"/>
</dbReference>
<dbReference type="EMBL" id="MVII01000073">
    <property type="protein sequence ID" value="ORB46947.1"/>
    <property type="molecule type" value="Genomic_DNA"/>
</dbReference>
<name>A0A1X0IIS4_9MYCO</name>
<dbReference type="Gene3D" id="2.60.120.620">
    <property type="entry name" value="q2cbj1_9rhob like domain"/>
    <property type="match status" value="1"/>
</dbReference>
<proteinExistence type="predicted"/>
<dbReference type="Pfam" id="PF13640">
    <property type="entry name" value="2OG-FeII_Oxy_3"/>
    <property type="match status" value="1"/>
</dbReference>
<evidence type="ECO:0000313" key="3">
    <source>
        <dbReference type="Proteomes" id="UP000192434"/>
    </source>
</evidence>
<dbReference type="AlphaFoldDB" id="A0A1X0IIS4"/>